<dbReference type="Gene3D" id="1.10.486.10">
    <property type="entry name" value="PCRA, domain 4"/>
    <property type="match status" value="1"/>
</dbReference>
<keyword evidence="2 9" id="KW-0378">Hydrolase</keyword>
<evidence type="ECO:0000256" key="8">
    <source>
        <dbReference type="ARBA" id="ARBA00048988"/>
    </source>
</evidence>
<dbReference type="GO" id="GO:0000725">
    <property type="term" value="P:recombinational repair"/>
    <property type="evidence" value="ECO:0007669"/>
    <property type="project" value="TreeGrafter"/>
</dbReference>
<feature type="domain" description="UvrD-like helicase C-terminal" evidence="11">
    <location>
        <begin position="332"/>
        <end position="577"/>
    </location>
</feature>
<comment type="catalytic activity">
    <reaction evidence="8">
        <text>ATP + H2O = ADP + phosphate + H(+)</text>
        <dbReference type="Rhea" id="RHEA:13065"/>
        <dbReference type="ChEBI" id="CHEBI:15377"/>
        <dbReference type="ChEBI" id="CHEBI:15378"/>
        <dbReference type="ChEBI" id="CHEBI:30616"/>
        <dbReference type="ChEBI" id="CHEBI:43474"/>
        <dbReference type="ChEBI" id="CHEBI:456216"/>
        <dbReference type="EC" id="5.6.2.4"/>
    </reaction>
</comment>
<evidence type="ECO:0000313" key="13">
    <source>
        <dbReference type="Proteomes" id="UP000538292"/>
    </source>
</evidence>
<dbReference type="Pfam" id="PF00580">
    <property type="entry name" value="UvrD-helicase"/>
    <property type="match status" value="1"/>
</dbReference>
<keyword evidence="5" id="KW-0413">Isomerase</keyword>
<keyword evidence="4 9" id="KW-0067">ATP-binding</keyword>
<evidence type="ECO:0000256" key="6">
    <source>
        <dbReference type="ARBA" id="ARBA00034617"/>
    </source>
</evidence>
<dbReference type="InterPro" id="IPR027417">
    <property type="entry name" value="P-loop_NTPase"/>
</dbReference>
<keyword evidence="3 9" id="KW-0347">Helicase</keyword>
<evidence type="ECO:0000313" key="12">
    <source>
        <dbReference type="EMBL" id="MBA4603336.1"/>
    </source>
</evidence>
<keyword evidence="13" id="KW-1185">Reference proteome</keyword>
<accession>A0A7W2ATC1</accession>
<reference evidence="12 13" key="1">
    <citation type="submission" date="2020-07" db="EMBL/GenBank/DDBJ databases">
        <title>Thermoactinomyces phylogeny.</title>
        <authorList>
            <person name="Dunlap C."/>
        </authorList>
    </citation>
    <scope>NUCLEOTIDE SEQUENCE [LARGE SCALE GENOMIC DNA]</scope>
    <source>
        <strain evidence="12 13">AMNI-1</strain>
    </source>
</reference>
<evidence type="ECO:0000256" key="1">
    <source>
        <dbReference type="ARBA" id="ARBA00022741"/>
    </source>
</evidence>
<dbReference type="Proteomes" id="UP000538292">
    <property type="component" value="Unassembled WGS sequence"/>
</dbReference>
<dbReference type="CDD" id="cd17932">
    <property type="entry name" value="DEXQc_UvrD"/>
    <property type="match status" value="1"/>
</dbReference>
<evidence type="ECO:0000259" key="10">
    <source>
        <dbReference type="PROSITE" id="PS51198"/>
    </source>
</evidence>
<evidence type="ECO:0000259" key="11">
    <source>
        <dbReference type="PROSITE" id="PS51217"/>
    </source>
</evidence>
<evidence type="ECO:0000256" key="2">
    <source>
        <dbReference type="ARBA" id="ARBA00022801"/>
    </source>
</evidence>
<organism evidence="12 13">
    <name type="scientific">Thermoactinomyces mirandus</name>
    <dbReference type="NCBI Taxonomy" id="2756294"/>
    <lineage>
        <taxon>Bacteria</taxon>
        <taxon>Bacillati</taxon>
        <taxon>Bacillota</taxon>
        <taxon>Bacilli</taxon>
        <taxon>Bacillales</taxon>
        <taxon>Thermoactinomycetaceae</taxon>
        <taxon>Thermoactinomyces</taxon>
    </lineage>
</organism>
<feature type="domain" description="UvrD-like helicase ATP-binding" evidence="10">
    <location>
        <begin position="1"/>
        <end position="331"/>
    </location>
</feature>
<feature type="binding site" evidence="9">
    <location>
        <begin position="22"/>
        <end position="29"/>
    </location>
    <ligand>
        <name>ATP</name>
        <dbReference type="ChEBI" id="CHEBI:30616"/>
    </ligand>
</feature>
<dbReference type="InterPro" id="IPR000212">
    <property type="entry name" value="DNA_helicase_UvrD/REP"/>
</dbReference>
<comment type="catalytic activity">
    <reaction evidence="6">
        <text>Couples ATP hydrolysis with the unwinding of duplex DNA by translocating in the 3'-5' direction.</text>
        <dbReference type="EC" id="5.6.2.4"/>
    </reaction>
</comment>
<dbReference type="PANTHER" id="PTHR11070">
    <property type="entry name" value="UVRD / RECB / PCRA DNA HELICASE FAMILY MEMBER"/>
    <property type="match status" value="1"/>
</dbReference>
<proteinExistence type="predicted"/>
<comment type="caution">
    <text evidence="12">The sequence shown here is derived from an EMBL/GenBank/DDBJ whole genome shotgun (WGS) entry which is preliminary data.</text>
</comment>
<dbReference type="PROSITE" id="PS51217">
    <property type="entry name" value="UVRD_HELICASE_CTER"/>
    <property type="match status" value="1"/>
</dbReference>
<dbReference type="InterPro" id="IPR014016">
    <property type="entry name" value="UvrD-like_ATP-bd"/>
</dbReference>
<dbReference type="GO" id="GO:0003677">
    <property type="term" value="F:DNA binding"/>
    <property type="evidence" value="ECO:0007669"/>
    <property type="project" value="InterPro"/>
</dbReference>
<gene>
    <name evidence="12" type="ORF">H2C83_13600</name>
</gene>
<dbReference type="Gene3D" id="3.40.50.300">
    <property type="entry name" value="P-loop containing nucleotide triphosphate hydrolases"/>
    <property type="match status" value="4"/>
</dbReference>
<dbReference type="RefSeq" id="WP_181741777.1">
    <property type="nucleotide sequence ID" value="NZ_JACEOL010000047.1"/>
</dbReference>
<protein>
    <recommendedName>
        <fullName evidence="7">DNA 3'-5' helicase</fullName>
        <ecNumber evidence="7">5.6.2.4</ecNumber>
    </recommendedName>
</protein>
<sequence length="686" mass="80489">MELSSEQKEIINSDERFILIKAGAGAGKTEVLVQRVLRLLEKDPTLTITDFAIITFTNNSTEEMKNRLQGTLYKKLNVLQDDQIKKRLWYELELINTAQISTIHKFCHTVLNLAGPFRLENNSYSPKAKISSSQLSKSVDKVMSDWIKKQNGQTHPLIRMMPVFLIKKYLKMLYESVRSKGTDIQQVYEKTMKSWALSNPDERGQIKKALAELLYLLEKEYEERKVLNIDVDDLLELTYKAITNIPDVKKKIANRFRYIFVDEFQDTSYYQAKIFQMICSEETGPSLFVVGDIKQSIYQFRGADLQSYDLFEKWMKERGKVYHLFTNYRSSLGIVKFVNRLFKEIQSMNEPKFLFEPLQSGKNEDHSGECVHFINTNQENEKEIVISFLKTVEETEYPRYAILCRTNSVLHDYEKALTKAGIPLKIKEGGGFFQREEIINISRILNWLTTSNNLVKKEEVLSINWFQHNHHKLQQVEKDLRKVIYHYSVAQILEEIYKHPALNLRGYCKYHGLLQARANLEKLKEMIRFRFSGEKISLIDYLQWLDNQILHNTNEPQATVNDNGQAVLLTTIHSAKGLEYDYVILVDLDRKLESEHLYPKILVDDESGIEFKFNEYTNPQIIKASDHYDSALERYKEDYLAEEARILYVALTRAKQKLYLLGNWNEDLKNNKNRYSKWLRIVKSDK</sequence>
<dbReference type="Pfam" id="PF13361">
    <property type="entry name" value="UvrD_C"/>
    <property type="match status" value="2"/>
</dbReference>
<dbReference type="GO" id="GO:0005524">
    <property type="term" value="F:ATP binding"/>
    <property type="evidence" value="ECO:0007669"/>
    <property type="project" value="UniProtKB-UniRule"/>
</dbReference>
<name>A0A7W2ATC1_9BACL</name>
<evidence type="ECO:0000256" key="9">
    <source>
        <dbReference type="PROSITE-ProRule" id="PRU00560"/>
    </source>
</evidence>
<evidence type="ECO:0000256" key="4">
    <source>
        <dbReference type="ARBA" id="ARBA00022840"/>
    </source>
</evidence>
<dbReference type="InterPro" id="IPR014017">
    <property type="entry name" value="DNA_helicase_UvrD-like_C"/>
</dbReference>
<dbReference type="GO" id="GO:0043138">
    <property type="term" value="F:3'-5' DNA helicase activity"/>
    <property type="evidence" value="ECO:0007669"/>
    <property type="project" value="UniProtKB-EC"/>
</dbReference>
<dbReference type="EMBL" id="JACEOL010000047">
    <property type="protein sequence ID" value="MBA4603336.1"/>
    <property type="molecule type" value="Genomic_DNA"/>
</dbReference>
<evidence type="ECO:0000256" key="3">
    <source>
        <dbReference type="ARBA" id="ARBA00022806"/>
    </source>
</evidence>
<dbReference type="GO" id="GO:0005829">
    <property type="term" value="C:cytosol"/>
    <property type="evidence" value="ECO:0007669"/>
    <property type="project" value="TreeGrafter"/>
</dbReference>
<dbReference type="EC" id="5.6.2.4" evidence="7"/>
<evidence type="ECO:0000256" key="5">
    <source>
        <dbReference type="ARBA" id="ARBA00023235"/>
    </source>
</evidence>
<keyword evidence="1 9" id="KW-0547">Nucleotide-binding</keyword>
<evidence type="ECO:0000256" key="7">
    <source>
        <dbReference type="ARBA" id="ARBA00034808"/>
    </source>
</evidence>
<dbReference type="AlphaFoldDB" id="A0A7W2ATC1"/>
<dbReference type="PROSITE" id="PS51198">
    <property type="entry name" value="UVRD_HELICASE_ATP_BIND"/>
    <property type="match status" value="1"/>
</dbReference>
<dbReference type="GO" id="GO:0016787">
    <property type="term" value="F:hydrolase activity"/>
    <property type="evidence" value="ECO:0007669"/>
    <property type="project" value="UniProtKB-UniRule"/>
</dbReference>
<dbReference type="PANTHER" id="PTHR11070:SF2">
    <property type="entry name" value="ATP-DEPENDENT DNA HELICASE SRS2"/>
    <property type="match status" value="1"/>
</dbReference>
<dbReference type="SUPFAM" id="SSF52540">
    <property type="entry name" value="P-loop containing nucleoside triphosphate hydrolases"/>
    <property type="match status" value="1"/>
</dbReference>